<evidence type="ECO:0000256" key="4">
    <source>
        <dbReference type="SAM" id="MobiDB-lite"/>
    </source>
</evidence>
<dbReference type="SUPFAM" id="SSF46785">
    <property type="entry name" value="Winged helix' DNA-binding domain"/>
    <property type="match status" value="1"/>
</dbReference>
<dbReference type="Proteomes" id="UP000462055">
    <property type="component" value="Unassembled WGS sequence"/>
</dbReference>
<dbReference type="SMART" id="SM00895">
    <property type="entry name" value="FCD"/>
    <property type="match status" value="1"/>
</dbReference>
<dbReference type="Gene3D" id="1.20.120.530">
    <property type="entry name" value="GntR ligand-binding domain-like"/>
    <property type="match status" value="1"/>
</dbReference>
<dbReference type="GO" id="GO:0003677">
    <property type="term" value="F:DNA binding"/>
    <property type="evidence" value="ECO:0007669"/>
    <property type="project" value="UniProtKB-KW"/>
</dbReference>
<evidence type="ECO:0000313" key="6">
    <source>
        <dbReference type="EMBL" id="MWA03005.1"/>
    </source>
</evidence>
<evidence type="ECO:0000256" key="3">
    <source>
        <dbReference type="ARBA" id="ARBA00023163"/>
    </source>
</evidence>
<dbReference type="SUPFAM" id="SSF48008">
    <property type="entry name" value="GntR ligand-binding domain-like"/>
    <property type="match status" value="1"/>
</dbReference>
<organism evidence="6 7">
    <name type="scientific">Actinomadura physcomitrii</name>
    <dbReference type="NCBI Taxonomy" id="2650748"/>
    <lineage>
        <taxon>Bacteria</taxon>
        <taxon>Bacillati</taxon>
        <taxon>Actinomycetota</taxon>
        <taxon>Actinomycetes</taxon>
        <taxon>Streptosporangiales</taxon>
        <taxon>Thermomonosporaceae</taxon>
        <taxon>Actinomadura</taxon>
    </lineage>
</organism>
<comment type="caution">
    <text evidence="6">The sequence shown here is derived from an EMBL/GenBank/DDBJ whole genome shotgun (WGS) entry which is preliminary data.</text>
</comment>
<dbReference type="PANTHER" id="PTHR43537">
    <property type="entry name" value="TRANSCRIPTIONAL REGULATOR, GNTR FAMILY"/>
    <property type="match status" value="1"/>
</dbReference>
<keyword evidence="2" id="KW-0238">DNA-binding</keyword>
<sequence length="272" mass="29891">MAEPDSGRRGGTLAMPPADVRPPKMGELVARRLRRMIVDGELKDGDFLPHESTLLEHFGVSRPTLREAVRVLEAEGLIELRRGSRTGARVTVPGPEVVARPAALQLQLGRANLADVYVARSAIEPTAARLLALNSEADHRGLEESLEEVRACLADDAERFAAATARFHLRLVELSGNQTLALMAGMVHEIILRQTQSSVRTREAEASTASGAAHDDPQVNYRRAVRAYEKLVQLVRAGKADEAERFWRRHLEVADELVLAGHQATRVIDVLD</sequence>
<keyword evidence="3" id="KW-0804">Transcription</keyword>
<dbReference type="InterPro" id="IPR000524">
    <property type="entry name" value="Tscrpt_reg_HTH_GntR"/>
</dbReference>
<accession>A0A6I4MEM6</accession>
<dbReference type="SMART" id="SM00345">
    <property type="entry name" value="HTH_GNTR"/>
    <property type="match status" value="1"/>
</dbReference>
<dbReference type="Gene3D" id="1.10.10.10">
    <property type="entry name" value="Winged helix-like DNA-binding domain superfamily/Winged helix DNA-binding domain"/>
    <property type="match status" value="1"/>
</dbReference>
<dbReference type="PANTHER" id="PTHR43537:SF5">
    <property type="entry name" value="UXU OPERON TRANSCRIPTIONAL REGULATOR"/>
    <property type="match status" value="1"/>
</dbReference>
<dbReference type="CDD" id="cd07377">
    <property type="entry name" value="WHTH_GntR"/>
    <property type="match status" value="1"/>
</dbReference>
<dbReference type="AlphaFoldDB" id="A0A6I4MEM6"/>
<protein>
    <submittedName>
        <fullName evidence="6">GntR family transcriptional regulator</fullName>
    </submittedName>
</protein>
<evidence type="ECO:0000313" key="7">
    <source>
        <dbReference type="Proteomes" id="UP000462055"/>
    </source>
</evidence>
<dbReference type="PROSITE" id="PS50949">
    <property type="entry name" value="HTH_GNTR"/>
    <property type="match status" value="1"/>
</dbReference>
<dbReference type="InterPro" id="IPR036388">
    <property type="entry name" value="WH-like_DNA-bd_sf"/>
</dbReference>
<dbReference type="InterPro" id="IPR036390">
    <property type="entry name" value="WH_DNA-bd_sf"/>
</dbReference>
<name>A0A6I4MEM6_9ACTN</name>
<evidence type="ECO:0000256" key="1">
    <source>
        <dbReference type="ARBA" id="ARBA00023015"/>
    </source>
</evidence>
<proteinExistence type="predicted"/>
<dbReference type="InterPro" id="IPR011711">
    <property type="entry name" value="GntR_C"/>
</dbReference>
<feature type="region of interest" description="Disordered" evidence="4">
    <location>
        <begin position="1"/>
        <end position="23"/>
    </location>
</feature>
<reference evidence="6" key="1">
    <citation type="submission" date="2019-12" db="EMBL/GenBank/DDBJ databases">
        <title>Actinomadura physcomitrii sp. nov., a novel actinomycete isolated from moss [Physcomitrium sphaericum (Ludw) Fuernr].</title>
        <authorList>
            <person name="Zhuang X."/>
        </authorList>
    </citation>
    <scope>NUCLEOTIDE SEQUENCE [LARGE SCALE GENOMIC DNA]</scope>
    <source>
        <strain evidence="6">LD22</strain>
    </source>
</reference>
<evidence type="ECO:0000259" key="5">
    <source>
        <dbReference type="PROSITE" id="PS50949"/>
    </source>
</evidence>
<dbReference type="Pfam" id="PF00392">
    <property type="entry name" value="GntR"/>
    <property type="match status" value="1"/>
</dbReference>
<dbReference type="GO" id="GO:0003700">
    <property type="term" value="F:DNA-binding transcription factor activity"/>
    <property type="evidence" value="ECO:0007669"/>
    <property type="project" value="InterPro"/>
</dbReference>
<dbReference type="EMBL" id="WBMS02000017">
    <property type="protein sequence ID" value="MWA03005.1"/>
    <property type="molecule type" value="Genomic_DNA"/>
</dbReference>
<keyword evidence="1" id="KW-0805">Transcription regulation</keyword>
<dbReference type="InterPro" id="IPR008920">
    <property type="entry name" value="TF_FadR/GntR_C"/>
</dbReference>
<gene>
    <name evidence="6" type="ORF">F8568_022025</name>
</gene>
<dbReference type="Pfam" id="PF07729">
    <property type="entry name" value="FCD"/>
    <property type="match status" value="1"/>
</dbReference>
<feature type="domain" description="HTH gntR-type" evidence="5">
    <location>
        <begin position="23"/>
        <end position="93"/>
    </location>
</feature>
<dbReference type="PRINTS" id="PR00035">
    <property type="entry name" value="HTHGNTR"/>
</dbReference>
<keyword evidence="7" id="KW-1185">Reference proteome</keyword>
<evidence type="ECO:0000256" key="2">
    <source>
        <dbReference type="ARBA" id="ARBA00023125"/>
    </source>
</evidence>